<proteinExistence type="predicted"/>
<keyword evidence="4" id="KW-1185">Reference proteome</keyword>
<accession>A0A9P1FYQ6</accession>
<evidence type="ECO:0000313" key="4">
    <source>
        <dbReference type="Proteomes" id="UP001152797"/>
    </source>
</evidence>
<evidence type="ECO:0000256" key="1">
    <source>
        <dbReference type="SAM" id="MobiDB-lite"/>
    </source>
</evidence>
<feature type="region of interest" description="Disordered" evidence="1">
    <location>
        <begin position="171"/>
        <end position="197"/>
    </location>
</feature>
<evidence type="ECO:0000313" key="3">
    <source>
        <dbReference type="EMBL" id="CAL4778429.1"/>
    </source>
</evidence>
<dbReference type="EMBL" id="CAMXCT030001556">
    <property type="protein sequence ID" value="CAL4778429.1"/>
    <property type="molecule type" value="Genomic_DNA"/>
</dbReference>
<sequence>MISDVEALRKALLAKVPVGAAVPLDELRAELRKEFSSATVEIGMRQLAMQGVVAVQAGAVSLSSSSATVVQSGSPRLLQSYADHALRESPSPLQNRDSPWTKGYKRWYNFGQPWCTPDSTKQDQREERWYAPEPFDFRRVKATDSVAKSLTFGDEVPAQPVSSMAYRAPMTSYQAASATHSEPVPPQHHVASTLAAE</sequence>
<reference evidence="3 4" key="2">
    <citation type="submission" date="2024-05" db="EMBL/GenBank/DDBJ databases">
        <authorList>
            <person name="Chen Y."/>
            <person name="Shah S."/>
            <person name="Dougan E. K."/>
            <person name="Thang M."/>
            <person name="Chan C."/>
        </authorList>
    </citation>
    <scope>NUCLEOTIDE SEQUENCE [LARGE SCALE GENOMIC DNA]</scope>
</reference>
<name>A0A9P1FYQ6_9DINO</name>
<dbReference type="EMBL" id="CAMXCT010001556">
    <property type="protein sequence ID" value="CAI3991117.1"/>
    <property type="molecule type" value="Genomic_DNA"/>
</dbReference>
<reference evidence="2" key="1">
    <citation type="submission" date="2022-10" db="EMBL/GenBank/DDBJ databases">
        <authorList>
            <person name="Chen Y."/>
            <person name="Dougan E. K."/>
            <person name="Chan C."/>
            <person name="Rhodes N."/>
            <person name="Thang M."/>
        </authorList>
    </citation>
    <scope>NUCLEOTIDE SEQUENCE</scope>
</reference>
<dbReference type="AlphaFoldDB" id="A0A9P1FYQ6"/>
<organism evidence="2">
    <name type="scientific">Cladocopium goreaui</name>
    <dbReference type="NCBI Taxonomy" id="2562237"/>
    <lineage>
        <taxon>Eukaryota</taxon>
        <taxon>Sar</taxon>
        <taxon>Alveolata</taxon>
        <taxon>Dinophyceae</taxon>
        <taxon>Suessiales</taxon>
        <taxon>Symbiodiniaceae</taxon>
        <taxon>Cladocopium</taxon>
    </lineage>
</organism>
<feature type="compositionally biased region" description="Polar residues" evidence="1">
    <location>
        <begin position="171"/>
        <end position="180"/>
    </location>
</feature>
<dbReference type="EMBL" id="CAMXCT020001556">
    <property type="protein sequence ID" value="CAL1144492.1"/>
    <property type="molecule type" value="Genomic_DNA"/>
</dbReference>
<dbReference type="Proteomes" id="UP001152797">
    <property type="component" value="Unassembled WGS sequence"/>
</dbReference>
<protein>
    <submittedName>
        <fullName evidence="2">Uncharacterized protein</fullName>
    </submittedName>
</protein>
<evidence type="ECO:0000313" key="2">
    <source>
        <dbReference type="EMBL" id="CAI3991117.1"/>
    </source>
</evidence>
<gene>
    <name evidence="2" type="ORF">C1SCF055_LOCUS18048</name>
</gene>
<feature type="non-terminal residue" evidence="2">
    <location>
        <position position="197"/>
    </location>
</feature>
<comment type="caution">
    <text evidence="2">The sequence shown here is derived from an EMBL/GenBank/DDBJ whole genome shotgun (WGS) entry which is preliminary data.</text>
</comment>